<feature type="compositionally biased region" description="Acidic residues" evidence="1">
    <location>
        <begin position="209"/>
        <end position="219"/>
    </location>
</feature>
<reference evidence="2 3" key="1">
    <citation type="submission" date="2016-02" db="EMBL/GenBank/DDBJ databases">
        <title>Genome analysis of coral dinoflagellate symbionts highlights evolutionary adaptations to a symbiotic lifestyle.</title>
        <authorList>
            <person name="Aranda M."/>
            <person name="Li Y."/>
            <person name="Liew Y.J."/>
            <person name="Baumgarten S."/>
            <person name="Simakov O."/>
            <person name="Wilson M."/>
            <person name="Piel J."/>
            <person name="Ashoor H."/>
            <person name="Bougouffa S."/>
            <person name="Bajic V.B."/>
            <person name="Ryu T."/>
            <person name="Ravasi T."/>
            <person name="Bayer T."/>
            <person name="Micklem G."/>
            <person name="Kim H."/>
            <person name="Bhak J."/>
            <person name="Lajeunesse T.C."/>
            <person name="Voolstra C.R."/>
        </authorList>
    </citation>
    <scope>NUCLEOTIDE SEQUENCE [LARGE SCALE GENOMIC DNA]</scope>
    <source>
        <strain evidence="2 3">CCMP2467</strain>
    </source>
</reference>
<dbReference type="AlphaFoldDB" id="A0A1Q9C183"/>
<keyword evidence="3" id="KW-1185">Reference proteome</keyword>
<sequence>MATTGLRFDDALDALVTGGSYEAALAFSGFVPFLAAVPKQVACRLIVDLQGINGWEALKGTGLELVVLEGTRDGLLEPRVWRALSWAAFSGVNEGVRQTKPFKVEGVPLDPTWPVDFKNELSLALFGLATPQQAEEEPTAVKVVEVFVFQRLHCLRQRQDKVEPKVEAQVPGAQVEVRNPDEHDDDAASEASWLREQLTPTPAVMKVGEEDESSQEEDAQSNASWFEAPFVDDLPPPEAEGAMVADDEPEVEGFACPALLG</sequence>
<protein>
    <submittedName>
        <fullName evidence="2">Uncharacterized protein</fullName>
    </submittedName>
</protein>
<comment type="caution">
    <text evidence="2">The sequence shown here is derived from an EMBL/GenBank/DDBJ whole genome shotgun (WGS) entry which is preliminary data.</text>
</comment>
<dbReference type="OrthoDB" id="421558at2759"/>
<gene>
    <name evidence="2" type="ORF">AK812_SmicGene43358</name>
</gene>
<organism evidence="2 3">
    <name type="scientific">Symbiodinium microadriaticum</name>
    <name type="common">Dinoflagellate</name>
    <name type="synonym">Zooxanthella microadriatica</name>
    <dbReference type="NCBI Taxonomy" id="2951"/>
    <lineage>
        <taxon>Eukaryota</taxon>
        <taxon>Sar</taxon>
        <taxon>Alveolata</taxon>
        <taxon>Dinophyceae</taxon>
        <taxon>Suessiales</taxon>
        <taxon>Symbiodiniaceae</taxon>
        <taxon>Symbiodinium</taxon>
    </lineage>
</organism>
<name>A0A1Q9C183_SYMMI</name>
<evidence type="ECO:0000313" key="3">
    <source>
        <dbReference type="Proteomes" id="UP000186817"/>
    </source>
</evidence>
<evidence type="ECO:0000256" key="1">
    <source>
        <dbReference type="SAM" id="MobiDB-lite"/>
    </source>
</evidence>
<accession>A0A1Q9C183</accession>
<dbReference type="EMBL" id="LSRX01001957">
    <property type="protein sequence ID" value="OLP76677.1"/>
    <property type="molecule type" value="Genomic_DNA"/>
</dbReference>
<feature type="region of interest" description="Disordered" evidence="1">
    <location>
        <begin position="178"/>
        <end position="248"/>
    </location>
</feature>
<proteinExistence type="predicted"/>
<dbReference type="Proteomes" id="UP000186817">
    <property type="component" value="Unassembled WGS sequence"/>
</dbReference>
<evidence type="ECO:0000313" key="2">
    <source>
        <dbReference type="EMBL" id="OLP76677.1"/>
    </source>
</evidence>